<dbReference type="KEGG" id="proo:MJB10_18715"/>
<dbReference type="Proteomes" id="UP001304650">
    <property type="component" value="Chromosome"/>
</dbReference>
<dbReference type="PROSITE" id="PS01124">
    <property type="entry name" value="HTH_ARAC_FAMILY_2"/>
    <property type="match status" value="1"/>
</dbReference>
<name>A0AA96LLD3_9BACL</name>
<dbReference type="Pfam" id="PF12833">
    <property type="entry name" value="HTH_18"/>
    <property type="match status" value="1"/>
</dbReference>
<feature type="domain" description="HTH araC/xylS-type" evidence="4">
    <location>
        <begin position="180"/>
        <end position="278"/>
    </location>
</feature>
<evidence type="ECO:0000256" key="3">
    <source>
        <dbReference type="ARBA" id="ARBA00023163"/>
    </source>
</evidence>
<dbReference type="GO" id="GO:0003700">
    <property type="term" value="F:DNA-binding transcription factor activity"/>
    <property type="evidence" value="ECO:0007669"/>
    <property type="project" value="InterPro"/>
</dbReference>
<evidence type="ECO:0000313" key="6">
    <source>
        <dbReference type="Proteomes" id="UP001304650"/>
    </source>
</evidence>
<organism evidence="5 6">
    <name type="scientific">Paenibacillus roseopurpureus</name>
    <dbReference type="NCBI Taxonomy" id="2918901"/>
    <lineage>
        <taxon>Bacteria</taxon>
        <taxon>Bacillati</taxon>
        <taxon>Bacillota</taxon>
        <taxon>Bacilli</taxon>
        <taxon>Bacillales</taxon>
        <taxon>Paenibacillaceae</taxon>
        <taxon>Paenibacillus</taxon>
    </lineage>
</organism>
<keyword evidence="2" id="KW-0238">DNA-binding</keyword>
<dbReference type="PANTHER" id="PTHR43280:SF27">
    <property type="entry name" value="TRANSCRIPTIONAL REGULATOR MTLR"/>
    <property type="match status" value="1"/>
</dbReference>
<dbReference type="InterPro" id="IPR037923">
    <property type="entry name" value="HTH-like"/>
</dbReference>
<dbReference type="GO" id="GO:0043565">
    <property type="term" value="F:sequence-specific DNA binding"/>
    <property type="evidence" value="ECO:0007669"/>
    <property type="project" value="InterPro"/>
</dbReference>
<dbReference type="EMBL" id="CP130319">
    <property type="protein sequence ID" value="WNR43133.1"/>
    <property type="molecule type" value="Genomic_DNA"/>
</dbReference>
<dbReference type="InterPro" id="IPR009057">
    <property type="entry name" value="Homeodomain-like_sf"/>
</dbReference>
<dbReference type="InterPro" id="IPR003313">
    <property type="entry name" value="AraC-bd"/>
</dbReference>
<evidence type="ECO:0000256" key="1">
    <source>
        <dbReference type="ARBA" id="ARBA00023015"/>
    </source>
</evidence>
<dbReference type="Pfam" id="PF02311">
    <property type="entry name" value="AraC_binding"/>
    <property type="match status" value="1"/>
</dbReference>
<dbReference type="SUPFAM" id="SSF51215">
    <property type="entry name" value="Regulatory protein AraC"/>
    <property type="match status" value="1"/>
</dbReference>
<dbReference type="InterPro" id="IPR020449">
    <property type="entry name" value="Tscrpt_reg_AraC-type_HTH"/>
</dbReference>
<dbReference type="PANTHER" id="PTHR43280">
    <property type="entry name" value="ARAC-FAMILY TRANSCRIPTIONAL REGULATOR"/>
    <property type="match status" value="1"/>
</dbReference>
<dbReference type="SMART" id="SM00342">
    <property type="entry name" value="HTH_ARAC"/>
    <property type="match status" value="1"/>
</dbReference>
<keyword evidence="6" id="KW-1185">Reference proteome</keyword>
<dbReference type="InterPro" id="IPR014710">
    <property type="entry name" value="RmlC-like_jellyroll"/>
</dbReference>
<protein>
    <submittedName>
        <fullName evidence="5">AraC family transcriptional regulator</fullName>
    </submittedName>
</protein>
<accession>A0AA96LLD3</accession>
<dbReference type="Gene3D" id="2.60.120.10">
    <property type="entry name" value="Jelly Rolls"/>
    <property type="match status" value="1"/>
</dbReference>
<dbReference type="SUPFAM" id="SSF46689">
    <property type="entry name" value="Homeodomain-like"/>
    <property type="match status" value="2"/>
</dbReference>
<dbReference type="InterPro" id="IPR018060">
    <property type="entry name" value="HTH_AraC"/>
</dbReference>
<evidence type="ECO:0000313" key="5">
    <source>
        <dbReference type="EMBL" id="WNR43133.1"/>
    </source>
</evidence>
<reference evidence="5" key="1">
    <citation type="submission" date="2022-02" db="EMBL/GenBank/DDBJ databases">
        <title>Paenibacillus sp. MBLB1832 Whole Genome Shotgun Sequencing.</title>
        <authorList>
            <person name="Hwang C.Y."/>
            <person name="Cho E.-S."/>
            <person name="Seo M.-J."/>
        </authorList>
    </citation>
    <scope>NUCLEOTIDE SEQUENCE</scope>
    <source>
        <strain evidence="5">MBLB1832</strain>
    </source>
</reference>
<evidence type="ECO:0000256" key="2">
    <source>
        <dbReference type="ARBA" id="ARBA00023125"/>
    </source>
</evidence>
<sequence length="282" mass="33161">MILPITYDNKELPIDIFKWTPSACLEPQHHHHSFEMGLCLSGRGSFYFGQNVYTVAPGDIFIVNVLESHIAQSDPDDPCEFVFLYFDSELLAKEEPELMVPFRYYPFHLRNRLQGDAQLIEQLRYKIEQMYVEKKEQAPGYKTALKSLLLSICVDLFRMSKEEVSRSSWLDGMRNYEHIRPVLHYIEQHYQRDLDLTQLAQLFHISQSHLSRLILEATGRKFKSHLITLRIQHAKRLLALTASSVTEISYECGFQSMATFYRNFKEYVMMSPEDYRRLVFVA</sequence>
<keyword evidence="1" id="KW-0805">Transcription regulation</keyword>
<proteinExistence type="predicted"/>
<evidence type="ECO:0000259" key="4">
    <source>
        <dbReference type="PROSITE" id="PS01124"/>
    </source>
</evidence>
<dbReference type="RefSeq" id="WP_314797128.1">
    <property type="nucleotide sequence ID" value="NZ_CP130319.1"/>
</dbReference>
<dbReference type="AlphaFoldDB" id="A0AA96LLD3"/>
<gene>
    <name evidence="5" type="ORF">MJB10_18715</name>
</gene>
<dbReference type="Gene3D" id="1.10.10.60">
    <property type="entry name" value="Homeodomain-like"/>
    <property type="match status" value="2"/>
</dbReference>
<keyword evidence="3" id="KW-0804">Transcription</keyword>
<dbReference type="PRINTS" id="PR00032">
    <property type="entry name" value="HTHARAC"/>
</dbReference>